<feature type="domain" description="KIB1-4 beta-propeller" evidence="2">
    <location>
        <begin position="79"/>
        <end position="358"/>
    </location>
</feature>
<evidence type="ECO:0000256" key="1">
    <source>
        <dbReference type="SAM" id="MobiDB-lite"/>
    </source>
</evidence>
<sequence>MGGPPAGAVRPRRGPPRRHERAHLPGRVRALVRRVQAAGASPASGRPDDGHVGRGRDGHGCTLYDYEAGVFALHDVATGKTFRAEAEGLKGRCWVGGKDDWLVTADDTCGVELLNPVSGARVSLPSFDTIPGVEVGRRRRRVQSPRGTRRVLAIASAGRAVPDAGAPGRLPGRRYVPSESACVHEIWRGVLDGAEEPGGPRGRGRRAGYADTIVHEGKVIAVSRNRAVYSWEMSDGKTTGPVVVRRPDSSYPFEYKFHLAVSSDGGILLISMLGHIVSLGSRNRQVRRMIFDDQRNFHACDIALHELDSSDGTWRCVSDIGGDRALFLGANYPFYVGVPRGSQKLKANCIYVADMFDADAAVVDLEVTSDRRFSRLIYPGENDMYQMPIWFRPTAYLDDG</sequence>
<feature type="compositionally biased region" description="Basic residues" evidence="1">
    <location>
        <begin position="10"/>
        <end position="24"/>
    </location>
</feature>
<dbReference type="InterPro" id="IPR050942">
    <property type="entry name" value="F-box_BR-signaling"/>
</dbReference>
<accession>A0A5J9TY93</accession>
<dbReference type="PANTHER" id="PTHR44259">
    <property type="entry name" value="OS07G0183000 PROTEIN-RELATED"/>
    <property type="match status" value="1"/>
</dbReference>
<gene>
    <name evidence="3" type="ORF">EJB05_39942</name>
</gene>
<dbReference type="PANTHER" id="PTHR44259:SF57">
    <property type="entry name" value="DUF1618 DOMAIN-CONTAINING PROTEIN"/>
    <property type="match status" value="1"/>
</dbReference>
<dbReference type="Pfam" id="PF03478">
    <property type="entry name" value="Beta-prop_KIB1-4"/>
    <property type="match status" value="1"/>
</dbReference>
<protein>
    <recommendedName>
        <fullName evidence="2">KIB1-4 beta-propeller domain-containing protein</fullName>
    </recommendedName>
</protein>
<evidence type="ECO:0000259" key="2">
    <source>
        <dbReference type="Pfam" id="PF03478"/>
    </source>
</evidence>
<dbReference type="OrthoDB" id="642536at2759"/>
<comment type="caution">
    <text evidence="3">The sequence shown here is derived from an EMBL/GenBank/DDBJ whole genome shotgun (WGS) entry which is preliminary data.</text>
</comment>
<dbReference type="AlphaFoldDB" id="A0A5J9TY93"/>
<name>A0A5J9TY93_9POAL</name>
<reference evidence="3 4" key="1">
    <citation type="journal article" date="2019" name="Sci. Rep.">
        <title>A high-quality genome of Eragrostis curvula grass provides insights into Poaceae evolution and supports new strategies to enhance forage quality.</title>
        <authorList>
            <person name="Carballo J."/>
            <person name="Santos B.A.C.M."/>
            <person name="Zappacosta D."/>
            <person name="Garbus I."/>
            <person name="Selva J.P."/>
            <person name="Gallo C.A."/>
            <person name="Diaz A."/>
            <person name="Albertini E."/>
            <person name="Caccamo M."/>
            <person name="Echenique V."/>
        </authorList>
    </citation>
    <scope>NUCLEOTIDE SEQUENCE [LARGE SCALE GENOMIC DNA]</scope>
    <source>
        <strain evidence="4">cv. Victoria</strain>
        <tissue evidence="3">Leaf</tissue>
    </source>
</reference>
<feature type="region of interest" description="Disordered" evidence="1">
    <location>
        <begin position="1"/>
        <end position="24"/>
    </location>
</feature>
<dbReference type="EMBL" id="RWGY01000031">
    <property type="protein sequence ID" value="TVU16383.1"/>
    <property type="molecule type" value="Genomic_DNA"/>
</dbReference>
<dbReference type="InterPro" id="IPR005174">
    <property type="entry name" value="KIB1-4_b-propeller"/>
</dbReference>
<dbReference type="Gramene" id="TVU16383">
    <property type="protein sequence ID" value="TVU16383"/>
    <property type="gene ID" value="EJB05_39942"/>
</dbReference>
<proteinExistence type="predicted"/>
<dbReference type="Proteomes" id="UP000324897">
    <property type="component" value="Unassembled WGS sequence"/>
</dbReference>
<organism evidence="3 4">
    <name type="scientific">Eragrostis curvula</name>
    <name type="common">weeping love grass</name>
    <dbReference type="NCBI Taxonomy" id="38414"/>
    <lineage>
        <taxon>Eukaryota</taxon>
        <taxon>Viridiplantae</taxon>
        <taxon>Streptophyta</taxon>
        <taxon>Embryophyta</taxon>
        <taxon>Tracheophyta</taxon>
        <taxon>Spermatophyta</taxon>
        <taxon>Magnoliopsida</taxon>
        <taxon>Liliopsida</taxon>
        <taxon>Poales</taxon>
        <taxon>Poaceae</taxon>
        <taxon>PACMAD clade</taxon>
        <taxon>Chloridoideae</taxon>
        <taxon>Eragrostideae</taxon>
        <taxon>Eragrostidinae</taxon>
        <taxon>Eragrostis</taxon>
    </lineage>
</organism>
<feature type="non-terminal residue" evidence="3">
    <location>
        <position position="1"/>
    </location>
</feature>
<evidence type="ECO:0000313" key="3">
    <source>
        <dbReference type="EMBL" id="TVU16383.1"/>
    </source>
</evidence>
<evidence type="ECO:0000313" key="4">
    <source>
        <dbReference type="Proteomes" id="UP000324897"/>
    </source>
</evidence>
<keyword evidence="4" id="KW-1185">Reference proteome</keyword>